<dbReference type="RefSeq" id="XP_012688003.1">
    <property type="nucleotide sequence ID" value="XM_012832549.3"/>
</dbReference>
<dbReference type="CDD" id="cd00096">
    <property type="entry name" value="Ig"/>
    <property type="match status" value="1"/>
</dbReference>
<dbReference type="SUPFAM" id="SSF48726">
    <property type="entry name" value="Immunoglobulin"/>
    <property type="match status" value="1"/>
</dbReference>
<dbReference type="Gene3D" id="2.60.40.10">
    <property type="entry name" value="Immunoglobulins"/>
    <property type="match status" value="1"/>
</dbReference>
<evidence type="ECO:0000313" key="4">
    <source>
        <dbReference type="RefSeq" id="XP_012688003.1"/>
    </source>
</evidence>
<name>A0A6P3W2W6_CLUHA</name>
<reference evidence="4" key="1">
    <citation type="submission" date="2025-08" db="UniProtKB">
        <authorList>
            <consortium name="RefSeq"/>
        </authorList>
    </citation>
    <scope>IDENTIFICATION</scope>
</reference>
<dbReference type="AlphaFoldDB" id="A0A6P3W2W6"/>
<dbReference type="InterPro" id="IPR013783">
    <property type="entry name" value="Ig-like_fold"/>
</dbReference>
<dbReference type="OrthoDB" id="10006996at2759"/>
<dbReference type="InterPro" id="IPR036179">
    <property type="entry name" value="Ig-like_dom_sf"/>
</dbReference>
<feature type="domain" description="Ig-like" evidence="2">
    <location>
        <begin position="27"/>
        <end position="110"/>
    </location>
</feature>
<keyword evidence="1" id="KW-0732">Signal</keyword>
<evidence type="ECO:0000256" key="1">
    <source>
        <dbReference type="SAM" id="SignalP"/>
    </source>
</evidence>
<keyword evidence="3" id="KW-1185">Reference proteome</keyword>
<evidence type="ECO:0000313" key="3">
    <source>
        <dbReference type="Proteomes" id="UP000515152"/>
    </source>
</evidence>
<dbReference type="PROSITE" id="PS50835">
    <property type="entry name" value="IG_LIKE"/>
    <property type="match status" value="1"/>
</dbReference>
<organism evidence="3 4">
    <name type="scientific">Clupea harengus</name>
    <name type="common">Atlantic herring</name>
    <dbReference type="NCBI Taxonomy" id="7950"/>
    <lineage>
        <taxon>Eukaryota</taxon>
        <taxon>Metazoa</taxon>
        <taxon>Chordata</taxon>
        <taxon>Craniata</taxon>
        <taxon>Vertebrata</taxon>
        <taxon>Euteleostomi</taxon>
        <taxon>Actinopterygii</taxon>
        <taxon>Neopterygii</taxon>
        <taxon>Teleostei</taxon>
        <taxon>Clupei</taxon>
        <taxon>Clupeiformes</taxon>
        <taxon>Clupeoidei</taxon>
        <taxon>Clupeidae</taxon>
        <taxon>Clupea</taxon>
    </lineage>
</organism>
<evidence type="ECO:0000259" key="2">
    <source>
        <dbReference type="PROSITE" id="PS50835"/>
    </source>
</evidence>
<dbReference type="InterPro" id="IPR007110">
    <property type="entry name" value="Ig-like_dom"/>
</dbReference>
<proteinExistence type="predicted"/>
<dbReference type="Proteomes" id="UP000515152">
    <property type="component" value="Chromosome 2"/>
</dbReference>
<accession>A0A6P3W2W6</accession>
<feature type="chain" id="PRO_5027670592" evidence="1">
    <location>
        <begin position="23"/>
        <end position="119"/>
    </location>
</feature>
<feature type="signal peptide" evidence="1">
    <location>
        <begin position="1"/>
        <end position="22"/>
    </location>
</feature>
<protein>
    <submittedName>
        <fullName evidence="4">Cell adhesion molecule 4-like isoform X1</fullName>
    </submittedName>
</protein>
<sequence>MSVQRRHAMMIYLYLLLNFVLCEEVTPLIGRIITPEGGTEAREYQCVADANSAPTSFVWRYQGQALPDGVRPEGDRLHFLELNSDLNGEYSCEVTNPYGTAVYSIYRHIVDPDDTHNEL</sequence>
<dbReference type="KEGG" id="char:105904643"/>
<dbReference type="GeneID" id="105904643"/>
<gene>
    <name evidence="4" type="primary">LOC105904643</name>
</gene>